<dbReference type="Proteomes" id="UP000198896">
    <property type="component" value="Unassembled WGS sequence"/>
</dbReference>
<keyword evidence="3" id="KW-1185">Reference proteome</keyword>
<dbReference type="Pfam" id="PF01381">
    <property type="entry name" value="HTH_3"/>
    <property type="match status" value="1"/>
</dbReference>
<evidence type="ECO:0000313" key="2">
    <source>
        <dbReference type="EMBL" id="SFE61212.1"/>
    </source>
</evidence>
<reference evidence="2 3" key="1">
    <citation type="submission" date="2016-10" db="EMBL/GenBank/DDBJ databases">
        <authorList>
            <person name="de Groot N.N."/>
        </authorList>
    </citation>
    <scope>NUCLEOTIDE SEQUENCE [LARGE SCALE GENOMIC DNA]</scope>
    <source>
        <strain evidence="2 3">DSM 9236</strain>
    </source>
</reference>
<evidence type="ECO:0000259" key="1">
    <source>
        <dbReference type="PROSITE" id="PS50943"/>
    </source>
</evidence>
<dbReference type="OrthoDB" id="581382at2"/>
<dbReference type="RefSeq" id="WP_093913717.1">
    <property type="nucleotide sequence ID" value="NZ_FONL01000010.1"/>
</dbReference>
<protein>
    <recommendedName>
        <fullName evidence="1">HTH cro/C1-type domain-containing protein</fullName>
    </recommendedName>
</protein>
<organism evidence="2 3">
    <name type="scientific">Succiniclasticum ruminis DSM 9236</name>
    <dbReference type="NCBI Taxonomy" id="1123323"/>
    <lineage>
        <taxon>Bacteria</taxon>
        <taxon>Bacillati</taxon>
        <taxon>Bacillota</taxon>
        <taxon>Negativicutes</taxon>
        <taxon>Acidaminococcales</taxon>
        <taxon>Acidaminococcaceae</taxon>
        <taxon>Succiniclasticum</taxon>
    </lineage>
</organism>
<accession>A0A1I2BZ64</accession>
<gene>
    <name evidence="2" type="ORF">SAMN05216245_11058</name>
</gene>
<proteinExistence type="predicted"/>
<dbReference type="PROSITE" id="PS50943">
    <property type="entry name" value="HTH_CROC1"/>
    <property type="match status" value="1"/>
</dbReference>
<dbReference type="CDD" id="cd00093">
    <property type="entry name" value="HTH_XRE"/>
    <property type="match status" value="1"/>
</dbReference>
<dbReference type="EMBL" id="FONL01000010">
    <property type="protein sequence ID" value="SFE61212.1"/>
    <property type="molecule type" value="Genomic_DNA"/>
</dbReference>
<dbReference type="AlphaFoldDB" id="A0A1I2BZ64"/>
<dbReference type="STRING" id="1123323.SAMN05216245_11058"/>
<dbReference type="SUPFAM" id="SSF47413">
    <property type="entry name" value="lambda repressor-like DNA-binding domains"/>
    <property type="match status" value="1"/>
</dbReference>
<dbReference type="SMART" id="SM00530">
    <property type="entry name" value="HTH_XRE"/>
    <property type="match status" value="1"/>
</dbReference>
<dbReference type="Gene3D" id="1.10.260.40">
    <property type="entry name" value="lambda repressor-like DNA-binding domains"/>
    <property type="match status" value="1"/>
</dbReference>
<dbReference type="GO" id="GO:0003677">
    <property type="term" value="F:DNA binding"/>
    <property type="evidence" value="ECO:0007669"/>
    <property type="project" value="InterPro"/>
</dbReference>
<dbReference type="InterPro" id="IPR010982">
    <property type="entry name" value="Lambda_DNA-bd_dom_sf"/>
</dbReference>
<sequence length="627" mass="72009">MTKSNLSFQEYVSKRFDNAIFNSLAAHVENARNNDFDRLRLRLRRIRRVGDVELYDTKVLRVDAYDLPGSKVGFDIRVEAHVKVCEGDHHYDNVEFPQQWFVLRCTGDLDKDLADFSVNGIDIYNSKDKYKRKLYDSLVPVIYRDECEQAAMDFLKRHYPKGLAQPGYIDPIEVAKSMGLTVVQRSITEDCSIFGQVYFRDCDAELYNDDTGEMETIHVPARTILVDPQTYFLYNLGKVNNTIIHECVHWDFHRKAFELDRLCNNDVSMIGCRVVGGVKGRDSHAVDIMERQANSLTPRIQMPMGAFKTRAIKWIREYRERTGKTDLIDIIQPVIDALAIDFHVSRLAAKIRMVDAGCEEAIGAFNWVDDHYVATHRFKKGSLKPNQTFTIGAEDLARQLVSNPKLKEIVSDGTYLYVDSHLVLAFGKYVCIDETGMTVLTDYARNHMDECCLAFDMTVEGCDDNEYYTVCYLNKDKDARVILNIAYTDGLQFSPPERQKKILEEQVYRYANLYKSFSTDYVDCLQKAYKDSGLSYKELAINIGMHPDVVSRIINGKNDPAVESLALICLGMKLPYKLSSHIFQYSPCELLYRNKDHIWIDVALQTMSGQSMASIKKFLNNHNVFII</sequence>
<name>A0A1I2BZ64_9FIRM</name>
<evidence type="ECO:0000313" key="3">
    <source>
        <dbReference type="Proteomes" id="UP000198896"/>
    </source>
</evidence>
<feature type="domain" description="HTH cro/C1-type" evidence="1">
    <location>
        <begin position="525"/>
        <end position="579"/>
    </location>
</feature>
<dbReference type="InterPro" id="IPR001387">
    <property type="entry name" value="Cro/C1-type_HTH"/>
</dbReference>